<dbReference type="Proteomes" id="UP000234767">
    <property type="component" value="Unassembled WGS sequence"/>
</dbReference>
<dbReference type="GO" id="GO:0003720">
    <property type="term" value="F:telomerase activity"/>
    <property type="evidence" value="ECO:0007669"/>
    <property type="project" value="InterPro"/>
</dbReference>
<dbReference type="InterPro" id="IPR000477">
    <property type="entry name" value="RT_dom"/>
</dbReference>
<dbReference type="PRINTS" id="PR01365">
    <property type="entry name" value="TELOMERASERT"/>
</dbReference>
<feature type="domain" description="Reverse transcriptase" evidence="1">
    <location>
        <begin position="1"/>
        <end position="320"/>
    </location>
</feature>
<dbReference type="RefSeq" id="WP_101810757.1">
    <property type="nucleotide sequence ID" value="NZ_PKJO01000016.1"/>
</dbReference>
<gene>
    <name evidence="2" type="ORF">CYK00_10300</name>
</gene>
<organism evidence="2 3">
    <name type="scientific">Neisseria sicca</name>
    <dbReference type="NCBI Taxonomy" id="490"/>
    <lineage>
        <taxon>Bacteria</taxon>
        <taxon>Pseudomonadati</taxon>
        <taxon>Pseudomonadota</taxon>
        <taxon>Betaproteobacteria</taxon>
        <taxon>Neisseriales</taxon>
        <taxon>Neisseriaceae</taxon>
        <taxon>Neisseria</taxon>
    </lineage>
</organism>
<accession>A0A2I1XA18</accession>
<evidence type="ECO:0000313" key="2">
    <source>
        <dbReference type="EMBL" id="PLA39451.1"/>
    </source>
</evidence>
<dbReference type="Pfam" id="PF00078">
    <property type="entry name" value="RVT_1"/>
    <property type="match status" value="1"/>
</dbReference>
<protein>
    <submittedName>
        <fullName evidence="2">Cobalt transporter</fullName>
    </submittedName>
</protein>
<name>A0A2I1XA18_NEISI</name>
<evidence type="ECO:0000259" key="1">
    <source>
        <dbReference type="PROSITE" id="PS50878"/>
    </source>
</evidence>
<proteinExistence type="predicted"/>
<dbReference type="PROSITE" id="PS50878">
    <property type="entry name" value="RT_POL"/>
    <property type="match status" value="1"/>
</dbReference>
<comment type="caution">
    <text evidence="2">The sequence shown here is derived from an EMBL/GenBank/DDBJ whole genome shotgun (WGS) entry which is preliminary data.</text>
</comment>
<sequence>MKRKYILELNHTEARKFFLKHESYCNIDLPKYFSFSELLEKISNEYYGKNLLTDFSKSNGAMGGLDNINHLLYANKDGKLSWRPLQIINPLVYVALVHEITEQINWKKLKERFKKFSKNEKIKCLSIPVQSENKQSDKAQQILNWWEQVEQQSILLSLKYDYIFDTDVADCYGSIYTHSIAWAVESKTIAKSKQGRSNKKLLGNIIDASIQNAQYKQTNGIPQGSVLMDFIAEIVLGYIDRILGVILKKQNITDYEILRYRDDYRIFVNNPNDGEGILRLLSEIMMPFGLKLNAGKTKGSQDIITQSIKKDKLAWLSVPQNNRKNKEKLKGKYKVKNKGIKLQKQLLLIRQHSINYANSGSLNTALNDFDKKIEMIRNSKKKIHNIEQLISITTDIAYHNPKVIPVCCAIISKLLSELDDSKSISLLVYGKLSKMPNSGFAQIWLQRMLKDNLNDFKFSERICGLVNSQITLWNFSWVKGVDMLKVLNKTPIFIQDEFSKLDSIIFNNEIDIFNY</sequence>
<dbReference type="AlphaFoldDB" id="A0A2I1XA18"/>
<dbReference type="GO" id="GO:0000723">
    <property type="term" value="P:telomere maintenance"/>
    <property type="evidence" value="ECO:0007669"/>
    <property type="project" value="InterPro"/>
</dbReference>
<dbReference type="CDD" id="cd01646">
    <property type="entry name" value="RT_Bac_retron_I"/>
    <property type="match status" value="1"/>
</dbReference>
<dbReference type="GO" id="GO:0003677">
    <property type="term" value="F:DNA binding"/>
    <property type="evidence" value="ECO:0007669"/>
    <property type="project" value="InterPro"/>
</dbReference>
<reference evidence="2 3" key="1">
    <citation type="submission" date="2017-12" db="EMBL/GenBank/DDBJ databases">
        <title>Phylogenetic diversity of female urinary microbiome.</title>
        <authorList>
            <person name="Thomas-White K."/>
            <person name="Wolfe A.J."/>
        </authorList>
    </citation>
    <scope>NUCLEOTIDE SEQUENCE [LARGE SCALE GENOMIC DNA]</scope>
    <source>
        <strain evidence="2 3">UMB0321</strain>
    </source>
</reference>
<dbReference type="EMBL" id="PKJO01000016">
    <property type="protein sequence ID" value="PLA39451.1"/>
    <property type="molecule type" value="Genomic_DNA"/>
</dbReference>
<evidence type="ECO:0000313" key="3">
    <source>
        <dbReference type="Proteomes" id="UP000234767"/>
    </source>
</evidence>
<dbReference type="InterPro" id="IPR003545">
    <property type="entry name" value="Telomerase_RT"/>
</dbReference>